<dbReference type="InterPro" id="IPR019257">
    <property type="entry name" value="MeTrfase_dom"/>
</dbReference>
<comment type="caution">
    <text evidence="4">The sequence shown here is derived from an EMBL/GenBank/DDBJ whole genome shotgun (WGS) entry which is preliminary data.</text>
</comment>
<dbReference type="SUPFAM" id="SSF53335">
    <property type="entry name" value="S-adenosyl-L-methionine-dependent methyltransferases"/>
    <property type="match status" value="1"/>
</dbReference>
<sequence length="323" mass="36723">MIKTLSNMRIIDQLQEQNNRFDEAIESLTATKKSLQPKFLYDKYGSILFEQITQLEEYYPTRTELSIMERSLDEILRYIGSGSTVIEFGSGASRKIRMLLESGTIHEYIPIDISKSFLMESSEQLSIDYPAIQVTGIVADYTNELNLPKELMDAAKKKTVFFPGSTIGNFEKKEAHNFLSMIAALLSSGDGLLIGVDVKKAPRILHNAYNDKEGITAKFNLNLLTHLNRELGADFNLNQFEHYAFYNAELGRVEMHLVSMEEQVVTIGNESILFNNHETIHTENSYKYSISEFQQLASGAGFVLEKTWTDPKELFSLHYLSVL</sequence>
<evidence type="ECO:0000256" key="2">
    <source>
        <dbReference type="ARBA" id="ARBA00022679"/>
    </source>
</evidence>
<dbReference type="InterPro" id="IPR035094">
    <property type="entry name" value="EgtD"/>
</dbReference>
<dbReference type="PIRSF" id="PIRSF018005">
    <property type="entry name" value="UCP018005"/>
    <property type="match status" value="1"/>
</dbReference>
<dbReference type="Gene3D" id="3.40.50.150">
    <property type="entry name" value="Vaccinia Virus protein VP39"/>
    <property type="match status" value="1"/>
</dbReference>
<accession>A0ABU0K4T2</accession>
<dbReference type="InterPro" id="IPR029063">
    <property type="entry name" value="SAM-dependent_MTases_sf"/>
</dbReference>
<dbReference type="EMBL" id="JAUSWM010000003">
    <property type="protein sequence ID" value="MDQ0483132.1"/>
    <property type="molecule type" value="Genomic_DNA"/>
</dbReference>
<dbReference type="InterPro" id="IPR051128">
    <property type="entry name" value="EgtD_Methyltrsf_superfamily"/>
</dbReference>
<organism evidence="4 5">
    <name type="scientific">Guptibacillus hwajinpoensis</name>
    <dbReference type="NCBI Taxonomy" id="208199"/>
    <lineage>
        <taxon>Bacteria</taxon>
        <taxon>Bacillati</taxon>
        <taxon>Bacillota</taxon>
        <taxon>Bacilli</taxon>
        <taxon>Bacillales</taxon>
        <taxon>Guptibacillaceae</taxon>
        <taxon>Guptibacillus</taxon>
    </lineage>
</organism>
<dbReference type="PANTHER" id="PTHR43397">
    <property type="entry name" value="ERGOTHIONEINE BIOSYNTHESIS PROTEIN 1"/>
    <property type="match status" value="1"/>
</dbReference>
<dbReference type="RefSeq" id="WP_301551331.1">
    <property type="nucleotide sequence ID" value="NZ_JAQRMZ010000003.1"/>
</dbReference>
<dbReference type="Pfam" id="PF10017">
    <property type="entry name" value="Methyltransf_33"/>
    <property type="match status" value="1"/>
</dbReference>
<name>A0ABU0K4T2_9BACL</name>
<keyword evidence="2" id="KW-0808">Transferase</keyword>
<dbReference type="PANTHER" id="PTHR43397:SF1">
    <property type="entry name" value="ERGOTHIONEINE BIOSYNTHESIS PROTEIN 1"/>
    <property type="match status" value="1"/>
</dbReference>
<protein>
    <submittedName>
        <fullName evidence="4">Dimethylhistidine N-methyltransferase</fullName>
    </submittedName>
</protein>
<feature type="domain" description="Histidine-specific methyltransferase SAM-dependent" evidence="3">
    <location>
        <begin position="23"/>
        <end position="321"/>
    </location>
</feature>
<proteinExistence type="predicted"/>
<evidence type="ECO:0000259" key="3">
    <source>
        <dbReference type="Pfam" id="PF10017"/>
    </source>
</evidence>
<reference evidence="4" key="1">
    <citation type="submission" date="2023-07" db="EMBL/GenBank/DDBJ databases">
        <title>Genomic Encyclopedia of Type Strains, Phase IV (KMG-IV): sequencing the most valuable type-strain genomes for metagenomic binning, comparative biology and taxonomic classification.</title>
        <authorList>
            <person name="Goeker M."/>
        </authorList>
    </citation>
    <scope>NUCLEOTIDE SEQUENCE [LARGE SCALE GENOMIC DNA]</scope>
    <source>
        <strain evidence="4">JSM 076093</strain>
    </source>
</reference>
<dbReference type="NCBIfam" id="TIGR03438">
    <property type="entry name" value="egtD_ergothio"/>
    <property type="match status" value="1"/>
</dbReference>
<evidence type="ECO:0000256" key="1">
    <source>
        <dbReference type="ARBA" id="ARBA00022603"/>
    </source>
</evidence>
<evidence type="ECO:0000313" key="5">
    <source>
        <dbReference type="Proteomes" id="UP001226720"/>
    </source>
</evidence>
<keyword evidence="5" id="KW-1185">Reference proteome</keyword>
<dbReference type="GeneID" id="301326827"/>
<dbReference type="InterPro" id="IPR017804">
    <property type="entry name" value="MeTrfase_EgtD-like"/>
</dbReference>
<evidence type="ECO:0000313" key="4">
    <source>
        <dbReference type="EMBL" id="MDQ0483132.1"/>
    </source>
</evidence>
<dbReference type="Proteomes" id="UP001226720">
    <property type="component" value="Unassembled WGS sequence"/>
</dbReference>
<keyword evidence="1" id="KW-0489">Methyltransferase</keyword>
<gene>
    <name evidence="4" type="ORF">QO000_002104</name>
</gene>